<feature type="chain" id="PRO_5006047058" description="Outer membrane lipoprotein carrier protein LolA" evidence="2">
    <location>
        <begin position="22"/>
        <end position="214"/>
    </location>
</feature>
<dbReference type="CDD" id="cd16325">
    <property type="entry name" value="LolA"/>
    <property type="match status" value="1"/>
</dbReference>
<reference evidence="3 4" key="1">
    <citation type="journal article" date="2015" name="Science">
        <title>Genetic determinants of in vivo fitness and diet responsiveness in multiple human gut Bacteroides.</title>
        <authorList>
            <person name="Wu M."/>
            <person name="McNulty N.P."/>
            <person name="Rodionov D.A."/>
            <person name="Khoroshkin M.S."/>
            <person name="Griffin N.W."/>
            <person name="Cheng J."/>
            <person name="Latreille P."/>
            <person name="Kerstetter R.A."/>
            <person name="Terrapon N."/>
            <person name="Henrissat B."/>
            <person name="Osterman A.L."/>
            <person name="Gordon J.I."/>
        </authorList>
    </citation>
    <scope>NUCLEOTIDE SEQUENCE [LARGE SCALE GENOMIC DNA]</scope>
    <source>
        <strain evidence="3 4">WH2</strain>
    </source>
</reference>
<dbReference type="RefSeq" id="WP_029428704.1">
    <property type="nucleotide sequence ID" value="NZ_CP012801.1"/>
</dbReference>
<dbReference type="InterPro" id="IPR004564">
    <property type="entry name" value="OM_lipoprot_carrier_LolA-like"/>
</dbReference>
<accession>A0A0P0G1R1</accession>
<dbReference type="Pfam" id="PF16584">
    <property type="entry name" value="LolA_2"/>
    <property type="match status" value="1"/>
</dbReference>
<dbReference type="KEGG" id="bcel:BcellWH2_04344"/>
<name>A0A0P0G1R1_9BACE</name>
<evidence type="ECO:0000256" key="2">
    <source>
        <dbReference type="SAM" id="SignalP"/>
    </source>
</evidence>
<dbReference type="Gene3D" id="2.50.20.10">
    <property type="entry name" value="Lipoprotein localisation LolA/LolB/LppX"/>
    <property type="match status" value="1"/>
</dbReference>
<dbReference type="SUPFAM" id="SSF89392">
    <property type="entry name" value="Prokaryotic lipoproteins and lipoprotein localization factors"/>
    <property type="match status" value="1"/>
</dbReference>
<feature type="signal peptide" evidence="2">
    <location>
        <begin position="1"/>
        <end position="21"/>
    </location>
</feature>
<evidence type="ECO:0000256" key="1">
    <source>
        <dbReference type="ARBA" id="ARBA00022729"/>
    </source>
</evidence>
<keyword evidence="1 2" id="KW-0732">Signal</keyword>
<proteinExistence type="predicted"/>
<evidence type="ECO:0000313" key="3">
    <source>
        <dbReference type="EMBL" id="ALJ61561.1"/>
    </source>
</evidence>
<organism evidence="3 4">
    <name type="scientific">Bacteroides cellulosilyticus</name>
    <dbReference type="NCBI Taxonomy" id="246787"/>
    <lineage>
        <taxon>Bacteria</taxon>
        <taxon>Pseudomonadati</taxon>
        <taxon>Bacteroidota</taxon>
        <taxon>Bacteroidia</taxon>
        <taxon>Bacteroidales</taxon>
        <taxon>Bacteroidaceae</taxon>
        <taxon>Bacteroides</taxon>
    </lineage>
</organism>
<protein>
    <recommendedName>
        <fullName evidence="5">Outer membrane lipoprotein carrier protein LolA</fullName>
    </recommendedName>
</protein>
<dbReference type="Proteomes" id="UP000061809">
    <property type="component" value="Chromosome"/>
</dbReference>
<evidence type="ECO:0008006" key="5">
    <source>
        <dbReference type="Google" id="ProtNLM"/>
    </source>
</evidence>
<dbReference type="InterPro" id="IPR029046">
    <property type="entry name" value="LolA/LolB/LppX"/>
</dbReference>
<dbReference type="AlphaFoldDB" id="A0A0P0G1R1"/>
<evidence type="ECO:0000313" key="4">
    <source>
        <dbReference type="Proteomes" id="UP000061809"/>
    </source>
</evidence>
<dbReference type="EMBL" id="CP012801">
    <property type="protein sequence ID" value="ALJ61561.1"/>
    <property type="molecule type" value="Genomic_DNA"/>
</dbReference>
<dbReference type="PATRIC" id="fig|246787.4.peg.4488"/>
<sequence>MMKNLLFVYICLFGLALPLSAQKLDAQDILDRTATAFRQAGGIQADFTVQTYAKGVLQGSSVGTIRLKGEKFLLDADGVKTWFDGRTQWSYLTNSDEVNVSEPTPEELQSINPYALLSIYKQGYHMKLGKTDVYGGKPAYEVILTASDRKKDLQCVIIYVTKDTFQPLCISMTQKGGNSVAIRITSYKAGELYNDHLFTFDKKAYPTAEVIDLR</sequence>
<gene>
    <name evidence="3" type="ORF">BcellWH2_04344</name>
</gene>